<evidence type="ECO:0000313" key="1">
    <source>
        <dbReference type="EMBL" id="MDM4017730.1"/>
    </source>
</evidence>
<reference evidence="1 2" key="1">
    <citation type="submission" date="2023-06" db="EMBL/GenBank/DDBJ databases">
        <title>Roseiconus lacunae JC819 isolated from Gulf of Mannar region, Tamil Nadu.</title>
        <authorList>
            <person name="Pk S."/>
            <person name="Ch S."/>
            <person name="Ch V.R."/>
        </authorList>
    </citation>
    <scope>NUCLEOTIDE SEQUENCE [LARGE SCALE GENOMIC DNA]</scope>
    <source>
        <strain evidence="1 2">JC819</strain>
    </source>
</reference>
<proteinExistence type="predicted"/>
<dbReference type="EMBL" id="JASZZN010000016">
    <property type="protein sequence ID" value="MDM4017730.1"/>
    <property type="molecule type" value="Genomic_DNA"/>
</dbReference>
<dbReference type="InterPro" id="IPR011990">
    <property type="entry name" value="TPR-like_helical_dom_sf"/>
</dbReference>
<evidence type="ECO:0000313" key="2">
    <source>
        <dbReference type="Proteomes" id="UP001239462"/>
    </source>
</evidence>
<accession>A0ABT7PMJ7</accession>
<organism evidence="1 2">
    <name type="scientific">Roseiconus lacunae</name>
    <dbReference type="NCBI Taxonomy" id="2605694"/>
    <lineage>
        <taxon>Bacteria</taxon>
        <taxon>Pseudomonadati</taxon>
        <taxon>Planctomycetota</taxon>
        <taxon>Planctomycetia</taxon>
        <taxon>Pirellulales</taxon>
        <taxon>Pirellulaceae</taxon>
        <taxon>Roseiconus</taxon>
    </lineage>
</organism>
<dbReference type="Proteomes" id="UP001239462">
    <property type="component" value="Unassembled WGS sequence"/>
</dbReference>
<evidence type="ECO:0008006" key="3">
    <source>
        <dbReference type="Google" id="ProtNLM"/>
    </source>
</evidence>
<gene>
    <name evidence="1" type="ORF">QTN89_19940</name>
</gene>
<protein>
    <recommendedName>
        <fullName evidence="3">Tetratricopeptide repeat protein</fullName>
    </recommendedName>
</protein>
<sequence>MRRWPILTNLLRIAYRNRMMGMTTTFRKILLIACFTACVGCRVTAPVHRWVPPVLDSAVDQSVLLSEIVGPPQVVASLEERLLDAVPRDAGRRFDLISIDRLQEQSQAESPTGPIALVAHQESVPSDVSLIPLAKQQGIKYLLRGEVLPQPGPVPIANASERLAVSWCLTPIDEAASQGQLTSSADGNTKSAASPAQQQMGIPLVITLESAIEKYPDLGLVSDKQTALEIAMVRETLPLLSPSIRRDRVRLDQPIWLLGSSHVHRGNRFAATGRWQEAEREWRTALRWNPLSTAAMHNLAIAKVAKQDFSAARKYARKSIRFGPTKRHQRTAVWVEKSQRDYHEAFELADPAEGWMVTRSTGQDG</sequence>
<dbReference type="SUPFAM" id="SSF48452">
    <property type="entry name" value="TPR-like"/>
    <property type="match status" value="1"/>
</dbReference>
<dbReference type="Gene3D" id="1.25.40.10">
    <property type="entry name" value="Tetratricopeptide repeat domain"/>
    <property type="match status" value="1"/>
</dbReference>
<comment type="caution">
    <text evidence="1">The sequence shown here is derived from an EMBL/GenBank/DDBJ whole genome shotgun (WGS) entry which is preliminary data.</text>
</comment>
<keyword evidence="2" id="KW-1185">Reference proteome</keyword>
<name>A0ABT7PMJ7_9BACT</name>
<dbReference type="RefSeq" id="WP_289165250.1">
    <property type="nucleotide sequence ID" value="NZ_JASZZN010000016.1"/>
</dbReference>